<dbReference type="FunFam" id="3.30.70.240:FF:000007">
    <property type="entry name" value="Translation factor GUF1, mitochondrial"/>
    <property type="match status" value="1"/>
</dbReference>
<dbReference type="FunFam" id="3.30.70.870:FF:000004">
    <property type="entry name" value="Translation factor GUF1, mitochondrial"/>
    <property type="match status" value="1"/>
</dbReference>
<dbReference type="InterPro" id="IPR005225">
    <property type="entry name" value="Small_GTP-bd"/>
</dbReference>
<comment type="function">
    <text evidence="6">Promotes mitochondrial protein synthesis. May act as a fidelity factor of the translation reaction, by catalyzing a one-codon backward translocation of tRNAs on improperly translocated ribosomes. Binds to mitochondrial ribosomes in a GTP-dependent manner.</text>
</comment>
<comment type="similarity">
    <text evidence="6">Belongs to the GTP-binding elongation factor family. LepA subfamily.</text>
</comment>
<dbReference type="Gene3D" id="3.30.70.870">
    <property type="entry name" value="Elongation Factor G (Translational Gtpase), domain 3"/>
    <property type="match status" value="1"/>
</dbReference>
<feature type="binding site" evidence="6">
    <location>
        <begin position="133"/>
        <end position="136"/>
    </location>
    <ligand>
        <name>GTP</name>
        <dbReference type="ChEBI" id="CHEBI:37565"/>
    </ligand>
</feature>
<dbReference type="FunFam" id="2.40.30.10:FF:000015">
    <property type="entry name" value="Translation factor GUF1, mitochondrial"/>
    <property type="match status" value="1"/>
</dbReference>
<dbReference type="EMBL" id="CASHTH010000036">
    <property type="protein sequence ID" value="CAI7989788.1"/>
    <property type="molecule type" value="Genomic_DNA"/>
</dbReference>
<evidence type="ECO:0000256" key="2">
    <source>
        <dbReference type="ARBA" id="ARBA00022741"/>
    </source>
</evidence>
<keyword evidence="3 6" id="KW-0378">Hydrolase</keyword>
<dbReference type="Gene3D" id="2.40.30.10">
    <property type="entry name" value="Translation factors"/>
    <property type="match status" value="1"/>
</dbReference>
<dbReference type="EC" id="3.6.5.n1" evidence="6"/>
<comment type="catalytic activity">
    <reaction evidence="6">
        <text>GTP + H2O = GDP + phosphate + H(+)</text>
        <dbReference type="Rhea" id="RHEA:19669"/>
        <dbReference type="ChEBI" id="CHEBI:15377"/>
        <dbReference type="ChEBI" id="CHEBI:15378"/>
        <dbReference type="ChEBI" id="CHEBI:37565"/>
        <dbReference type="ChEBI" id="CHEBI:43474"/>
        <dbReference type="ChEBI" id="CHEBI:58189"/>
        <dbReference type="EC" id="3.6.5.n1"/>
    </reaction>
</comment>
<feature type="binding site" evidence="6">
    <location>
        <begin position="13"/>
        <end position="20"/>
    </location>
    <ligand>
        <name>GTP</name>
        <dbReference type="ChEBI" id="CHEBI:37565"/>
    </ligand>
</feature>
<sequence>MNAQHVRNFCIIAHIDHGKSTLADRLMQQTGAVDEREMVEQLLDSMDLERERGITIKAQAVRLAYKGADGQDYQLNLIDTPGHVDFSYEVSRSLAACEGALLVVDASQGIQAQTLANVYLALENDLEIIPVINKIDLDVAEPERVAQEVQQAFGFTDDEIVFVSAKDGTGIPEILEAIVQRVPPPTGSPDSPLRALIFDSKYDPYKGAIAYVRIMDGQVPSGSRVKIMSNGSESDVLEVGVFAPAPTSIERLSVGEVGYIATGLKSVGDAPVGDTVTLANPAAAEPLKGYQPLKPMVFAGLYPADGEDYLDMRVALEKLQLNDAALSFEPENSVALGSGFRCGFLGLLHMDIVQERLEREYDLNLLATSPSVAYEVLMTDGEILQIDSPAHLPDSSRIDEIQEPWLDLSIIAPANYIGPVIELVRTRRGEYKRMEYLQQEGTHSTPRVLMEFNVPLAEVLIDFYDNLKASTQGYASMDYSLSGYRSGRLAKVDILVNNEPVDALSIITHRDNAYYQGRELVKKLRELIPRQLFEVPVQAAIGRKIIARETIRALRKDVLAKCYGGDVTRKRKLLQKQAEGKKRMKRVGSVEIPQEAFLSILKVSR</sequence>
<evidence type="ECO:0000256" key="5">
    <source>
        <dbReference type="ARBA" id="ARBA00023134"/>
    </source>
</evidence>
<dbReference type="PANTHER" id="PTHR43512">
    <property type="entry name" value="TRANSLATION FACTOR GUF1-RELATED"/>
    <property type="match status" value="1"/>
</dbReference>
<dbReference type="PROSITE" id="PS00301">
    <property type="entry name" value="G_TR_1"/>
    <property type="match status" value="1"/>
</dbReference>
<evidence type="ECO:0000256" key="3">
    <source>
        <dbReference type="ARBA" id="ARBA00022801"/>
    </source>
</evidence>
<evidence type="ECO:0000256" key="4">
    <source>
        <dbReference type="ARBA" id="ARBA00022917"/>
    </source>
</evidence>
<accession>A0AA35W0C2</accession>
<keyword evidence="9" id="KW-1185">Reference proteome</keyword>
<reference evidence="8" key="1">
    <citation type="submission" date="2023-03" db="EMBL/GenBank/DDBJ databases">
        <authorList>
            <person name="Steffen K."/>
            <person name="Cardenas P."/>
        </authorList>
    </citation>
    <scope>NUCLEOTIDE SEQUENCE</scope>
</reference>
<dbReference type="GO" id="GO:0005759">
    <property type="term" value="C:mitochondrial matrix"/>
    <property type="evidence" value="ECO:0007669"/>
    <property type="project" value="UniProtKB-UniRule"/>
</dbReference>
<evidence type="ECO:0000259" key="7">
    <source>
        <dbReference type="PROSITE" id="PS51722"/>
    </source>
</evidence>
<dbReference type="Proteomes" id="UP001174909">
    <property type="component" value="Unassembled WGS sequence"/>
</dbReference>
<dbReference type="Gene3D" id="3.40.50.300">
    <property type="entry name" value="P-loop containing nucleotide triphosphate hydrolases"/>
    <property type="match status" value="1"/>
</dbReference>
<dbReference type="SUPFAM" id="SSF52540">
    <property type="entry name" value="P-loop containing nucleoside triphosphate hydrolases"/>
    <property type="match status" value="1"/>
</dbReference>
<feature type="domain" description="Tr-type G" evidence="7">
    <location>
        <begin position="4"/>
        <end position="186"/>
    </location>
</feature>
<dbReference type="InterPro" id="IPR013842">
    <property type="entry name" value="LepA_CTD"/>
</dbReference>
<evidence type="ECO:0000256" key="1">
    <source>
        <dbReference type="ARBA" id="ARBA00005454"/>
    </source>
</evidence>
<dbReference type="InterPro" id="IPR038363">
    <property type="entry name" value="LepA_C_sf"/>
</dbReference>
<dbReference type="CDD" id="cd16260">
    <property type="entry name" value="EF4_III"/>
    <property type="match status" value="1"/>
</dbReference>
<dbReference type="InterPro" id="IPR035647">
    <property type="entry name" value="EFG_III/V"/>
</dbReference>
<dbReference type="NCBIfam" id="TIGR01393">
    <property type="entry name" value="lepA"/>
    <property type="match status" value="1"/>
</dbReference>
<protein>
    <recommendedName>
        <fullName evidence="6">Translation factor GUF1 homolog, mitochondrial</fullName>
        <ecNumber evidence="6">3.6.5.n1</ecNumber>
    </recommendedName>
    <alternativeName>
        <fullName evidence="6">Elongation factor 4 homolog</fullName>
        <shortName evidence="6">EF-4</shortName>
    </alternativeName>
    <alternativeName>
        <fullName evidence="6">GTPase GUF1 homolog</fullName>
    </alternativeName>
    <alternativeName>
        <fullName evidence="6">Ribosomal back-translocase</fullName>
    </alternativeName>
</protein>
<dbReference type="Pfam" id="PF06421">
    <property type="entry name" value="LepA_C"/>
    <property type="match status" value="1"/>
</dbReference>
<dbReference type="PANTHER" id="PTHR43512:SF4">
    <property type="entry name" value="TRANSLATION FACTOR GUF1 HOMOLOG, CHLOROPLASTIC"/>
    <property type="match status" value="1"/>
</dbReference>
<comment type="similarity">
    <text evidence="1">Belongs to the TRAFAC class translation factor GTPase superfamily. Classic translation factor GTPase family. LepA subfamily.</text>
</comment>
<keyword evidence="6" id="KW-0999">Mitochondrion inner membrane</keyword>
<dbReference type="GO" id="GO:0043022">
    <property type="term" value="F:ribosome binding"/>
    <property type="evidence" value="ECO:0007669"/>
    <property type="project" value="UniProtKB-UniRule"/>
</dbReference>
<gene>
    <name evidence="8" type="ORF">GBAR_LOCUS332</name>
</gene>
<dbReference type="SUPFAM" id="SSF50447">
    <property type="entry name" value="Translation proteins"/>
    <property type="match status" value="1"/>
</dbReference>
<dbReference type="CDD" id="cd01890">
    <property type="entry name" value="LepA"/>
    <property type="match status" value="1"/>
</dbReference>
<feature type="binding site" evidence="6">
    <location>
        <begin position="79"/>
        <end position="83"/>
    </location>
    <ligand>
        <name>GTP</name>
        <dbReference type="ChEBI" id="CHEBI:37565"/>
    </ligand>
</feature>
<dbReference type="Pfam" id="PF00009">
    <property type="entry name" value="GTP_EFTU"/>
    <property type="match status" value="1"/>
</dbReference>
<dbReference type="NCBIfam" id="TIGR00231">
    <property type="entry name" value="small_GTP"/>
    <property type="match status" value="1"/>
</dbReference>
<keyword evidence="4 6" id="KW-0648">Protein biosynthesis</keyword>
<keyword evidence="5 6" id="KW-0342">GTP-binding</keyword>
<dbReference type="GO" id="GO:0003746">
    <property type="term" value="F:translation elongation factor activity"/>
    <property type="evidence" value="ECO:0007669"/>
    <property type="project" value="UniProtKB-KW"/>
</dbReference>
<keyword evidence="6" id="KW-0496">Mitochondrion</keyword>
<dbReference type="AlphaFoldDB" id="A0AA35W0C2"/>
<dbReference type="InterPro" id="IPR031157">
    <property type="entry name" value="G_TR_CS"/>
</dbReference>
<organism evidence="8 9">
    <name type="scientific">Geodia barretti</name>
    <name type="common">Barrett's horny sponge</name>
    <dbReference type="NCBI Taxonomy" id="519541"/>
    <lineage>
        <taxon>Eukaryota</taxon>
        <taxon>Metazoa</taxon>
        <taxon>Porifera</taxon>
        <taxon>Demospongiae</taxon>
        <taxon>Heteroscleromorpha</taxon>
        <taxon>Tetractinellida</taxon>
        <taxon>Astrophorina</taxon>
        <taxon>Geodiidae</taxon>
        <taxon>Geodia</taxon>
    </lineage>
</organism>
<evidence type="ECO:0000313" key="8">
    <source>
        <dbReference type="EMBL" id="CAI7989788.1"/>
    </source>
</evidence>
<dbReference type="GO" id="GO:0005743">
    <property type="term" value="C:mitochondrial inner membrane"/>
    <property type="evidence" value="ECO:0007669"/>
    <property type="project" value="UniProtKB-SubCell"/>
</dbReference>
<dbReference type="GO" id="GO:0005525">
    <property type="term" value="F:GTP binding"/>
    <property type="evidence" value="ECO:0007669"/>
    <property type="project" value="UniProtKB-UniRule"/>
</dbReference>
<proteinExistence type="inferred from homology"/>
<comment type="caution">
    <text evidence="8">The sequence shown here is derived from an EMBL/GenBank/DDBJ whole genome shotgun (WGS) entry which is preliminary data.</text>
</comment>
<dbReference type="Pfam" id="PF00679">
    <property type="entry name" value="EFG_C"/>
    <property type="match status" value="1"/>
</dbReference>
<dbReference type="PROSITE" id="PS51722">
    <property type="entry name" value="G_TR_2"/>
    <property type="match status" value="1"/>
</dbReference>
<comment type="subcellular location">
    <subcellularLocation>
        <location evidence="6">Mitochondrion inner membrane</location>
        <topology evidence="6">Peripheral membrane protein</topology>
        <orientation evidence="6">Matrix side</orientation>
    </subcellularLocation>
</comment>
<dbReference type="InterPro" id="IPR027417">
    <property type="entry name" value="P-loop_NTPase"/>
</dbReference>
<dbReference type="GO" id="GO:0003924">
    <property type="term" value="F:GTPase activity"/>
    <property type="evidence" value="ECO:0007669"/>
    <property type="project" value="UniProtKB-UniRule"/>
</dbReference>
<dbReference type="SUPFAM" id="SSF54980">
    <property type="entry name" value="EF-G C-terminal domain-like"/>
    <property type="match status" value="2"/>
</dbReference>
<evidence type="ECO:0000313" key="9">
    <source>
        <dbReference type="Proteomes" id="UP001174909"/>
    </source>
</evidence>
<dbReference type="PRINTS" id="PR00315">
    <property type="entry name" value="ELONGATNFCT"/>
</dbReference>
<keyword evidence="6" id="KW-0472">Membrane</keyword>
<dbReference type="CDD" id="cd03699">
    <property type="entry name" value="EF4_II"/>
    <property type="match status" value="1"/>
</dbReference>
<dbReference type="CDD" id="cd03709">
    <property type="entry name" value="lepA_C"/>
    <property type="match status" value="1"/>
</dbReference>
<dbReference type="InterPro" id="IPR000795">
    <property type="entry name" value="T_Tr_GTP-bd_dom"/>
</dbReference>
<dbReference type="InterPro" id="IPR006297">
    <property type="entry name" value="EF-4"/>
</dbReference>
<keyword evidence="8" id="KW-0251">Elongation factor</keyword>
<evidence type="ECO:0000256" key="6">
    <source>
        <dbReference type="HAMAP-Rule" id="MF_03137"/>
    </source>
</evidence>
<keyword evidence="2 6" id="KW-0547">Nucleotide-binding</keyword>
<dbReference type="GO" id="GO:0045727">
    <property type="term" value="P:positive regulation of translation"/>
    <property type="evidence" value="ECO:0007669"/>
    <property type="project" value="UniProtKB-UniRule"/>
</dbReference>
<dbReference type="InterPro" id="IPR009000">
    <property type="entry name" value="Transl_B-barrel_sf"/>
</dbReference>
<dbReference type="FunFam" id="3.30.70.2570:FF:000001">
    <property type="entry name" value="Translation factor GUF1, mitochondrial"/>
    <property type="match status" value="1"/>
</dbReference>
<dbReference type="Gene3D" id="3.30.70.240">
    <property type="match status" value="1"/>
</dbReference>
<dbReference type="Gene3D" id="3.30.70.2570">
    <property type="entry name" value="Elongation factor 4, C-terminal domain"/>
    <property type="match status" value="1"/>
</dbReference>
<dbReference type="HAMAP" id="MF_00071">
    <property type="entry name" value="LepA"/>
    <property type="match status" value="1"/>
</dbReference>
<name>A0AA35W0C2_GEOBA</name>
<dbReference type="InterPro" id="IPR000640">
    <property type="entry name" value="EFG_V-like"/>
</dbReference>
<dbReference type="InterPro" id="IPR035654">
    <property type="entry name" value="LepA_IV"/>
</dbReference>
<dbReference type="FunFam" id="3.40.50.300:FF:000078">
    <property type="entry name" value="Elongation factor 4"/>
    <property type="match status" value="1"/>
</dbReference>